<evidence type="ECO:0000313" key="3">
    <source>
        <dbReference type="EMBL" id="KKS03146.1"/>
    </source>
</evidence>
<reference evidence="3 4" key="1">
    <citation type="journal article" date="2015" name="Nature">
        <title>rRNA introns, odd ribosomes, and small enigmatic genomes across a large radiation of phyla.</title>
        <authorList>
            <person name="Brown C.T."/>
            <person name="Hug L.A."/>
            <person name="Thomas B.C."/>
            <person name="Sharon I."/>
            <person name="Castelle C.J."/>
            <person name="Singh A."/>
            <person name="Wilkins M.J."/>
            <person name="Williams K.H."/>
            <person name="Banfield J.F."/>
        </authorList>
    </citation>
    <scope>NUCLEOTIDE SEQUENCE [LARGE SCALE GENOMIC DNA]</scope>
</reference>
<feature type="transmembrane region" description="Helical" evidence="2">
    <location>
        <begin position="49"/>
        <end position="68"/>
    </location>
</feature>
<gene>
    <name evidence="3" type="ORF">UU55_C0005G0054</name>
</gene>
<accession>A0A0G0Y178</accession>
<evidence type="ECO:0000256" key="1">
    <source>
        <dbReference type="SAM" id="MobiDB-lite"/>
    </source>
</evidence>
<organism evidence="3 4">
    <name type="scientific">candidate division WWE3 bacterium GW2011_GWC2_41_23</name>
    <dbReference type="NCBI Taxonomy" id="1619123"/>
    <lineage>
        <taxon>Bacteria</taxon>
        <taxon>Katanobacteria</taxon>
    </lineage>
</organism>
<proteinExistence type="predicted"/>
<name>A0A0G0Y178_UNCKA</name>
<evidence type="ECO:0000256" key="2">
    <source>
        <dbReference type="SAM" id="Phobius"/>
    </source>
</evidence>
<keyword evidence="2" id="KW-1133">Transmembrane helix</keyword>
<comment type="caution">
    <text evidence="3">The sequence shown here is derived from an EMBL/GenBank/DDBJ whole genome shotgun (WGS) entry which is preliminary data.</text>
</comment>
<feature type="region of interest" description="Disordered" evidence="1">
    <location>
        <begin position="219"/>
        <end position="241"/>
    </location>
</feature>
<keyword evidence="2" id="KW-0472">Membrane</keyword>
<evidence type="ECO:0000313" key="4">
    <source>
        <dbReference type="Proteomes" id="UP000033947"/>
    </source>
</evidence>
<dbReference type="AlphaFoldDB" id="A0A0G0Y178"/>
<dbReference type="Proteomes" id="UP000033947">
    <property type="component" value="Unassembled WGS sequence"/>
</dbReference>
<sequence>MEADSDIVFWGVAGSILLLYAQVSANPQQQLLNFHLVINFGEKRMKKRNTLILGGVAVAIALGGAIFLTNSKVLAQYQGKYPPIVQKLVDKFGLNTTEVDKVMEEVQAERGTRMQEMQATRHAEIEAKLTQAVQDGKLTEDQKTQILAKLAEMEPVQNRAGDTAGWFDLSAEERQTKMDEMRNSMEQRRADLEAWVDSLGVDLDGILGYDVFGGRGGPGGRGGFGDGQGFRGMPSQNTLSN</sequence>
<protein>
    <submittedName>
        <fullName evidence="3">Uncharacterized protein</fullName>
    </submittedName>
</protein>
<keyword evidence="2" id="KW-0812">Transmembrane</keyword>
<feature type="compositionally biased region" description="Gly residues" evidence="1">
    <location>
        <begin position="219"/>
        <end position="230"/>
    </location>
</feature>
<dbReference type="EMBL" id="LCBB01000005">
    <property type="protein sequence ID" value="KKS03146.1"/>
    <property type="molecule type" value="Genomic_DNA"/>
</dbReference>